<dbReference type="AlphaFoldDB" id="A0A5D3WNB8"/>
<gene>
    <name evidence="1" type="ORF">EDC39_101232</name>
</gene>
<evidence type="ECO:0008006" key="3">
    <source>
        <dbReference type="Google" id="ProtNLM"/>
    </source>
</evidence>
<proteinExistence type="predicted"/>
<dbReference type="Proteomes" id="UP000324159">
    <property type="component" value="Unassembled WGS sequence"/>
</dbReference>
<evidence type="ECO:0000313" key="1">
    <source>
        <dbReference type="EMBL" id="TYP00072.1"/>
    </source>
</evidence>
<organism evidence="1 2">
    <name type="scientific">Geothermobacter ehrlichii</name>
    <dbReference type="NCBI Taxonomy" id="213224"/>
    <lineage>
        <taxon>Bacteria</taxon>
        <taxon>Pseudomonadati</taxon>
        <taxon>Thermodesulfobacteriota</taxon>
        <taxon>Desulfuromonadia</taxon>
        <taxon>Desulfuromonadales</taxon>
        <taxon>Geothermobacteraceae</taxon>
        <taxon>Geothermobacter</taxon>
    </lineage>
</organism>
<reference evidence="1 2" key="1">
    <citation type="submission" date="2019-07" db="EMBL/GenBank/DDBJ databases">
        <title>Genomic Encyclopedia of Type Strains, Phase IV (KMG-IV): sequencing the most valuable type-strain genomes for metagenomic binning, comparative biology and taxonomic classification.</title>
        <authorList>
            <person name="Goeker M."/>
        </authorList>
    </citation>
    <scope>NUCLEOTIDE SEQUENCE [LARGE SCALE GENOMIC DNA]</scope>
    <source>
        <strain evidence="1 2">SS015</strain>
    </source>
</reference>
<comment type="caution">
    <text evidence="1">The sequence shown here is derived from an EMBL/GenBank/DDBJ whole genome shotgun (WGS) entry which is preliminary data.</text>
</comment>
<dbReference type="InterPro" id="IPR053259">
    <property type="entry name" value="Golvesin-related_Golgi"/>
</dbReference>
<sequence>MKKGAEYLGPYIVKNRKIVAISSHHIVLPLPSLPGVNIELLKMFRHPLARVLSVYSFEKRQKEQTLGAKVAQSSSFREYLAWRLSKDSPGVIRNFHVRRLLPGLMRNKEISDQEFNMAIETLEGMKYFGLVEEFDDSMILFETRLREYFPDLDFAYKAQNVGRGLPKEIDEDVSRLRAMAGEELYARLVEANRFDLELYRLARDRFSCFLNGLFELDKKRADFRRRCLALV</sequence>
<dbReference type="Gene3D" id="3.40.50.300">
    <property type="entry name" value="P-loop containing nucleotide triphosphate hydrolases"/>
    <property type="match status" value="1"/>
</dbReference>
<dbReference type="InterPro" id="IPR027417">
    <property type="entry name" value="P-loop_NTPase"/>
</dbReference>
<protein>
    <recommendedName>
        <fullName evidence="3">Sulfotransferase family protein</fullName>
    </recommendedName>
</protein>
<dbReference type="PANTHER" id="PTHR32301">
    <property type="entry name" value="COUNTIN RECEPTOR CNR3-RELATED"/>
    <property type="match status" value="1"/>
</dbReference>
<evidence type="ECO:0000313" key="2">
    <source>
        <dbReference type="Proteomes" id="UP000324159"/>
    </source>
</evidence>
<keyword evidence="2" id="KW-1185">Reference proteome</keyword>
<dbReference type="PANTHER" id="PTHR32301:SF6">
    <property type="entry name" value="GOLVESIN-RELATED"/>
    <property type="match status" value="1"/>
</dbReference>
<name>A0A5D3WNB8_9BACT</name>
<dbReference type="EMBL" id="VNIB01000001">
    <property type="protein sequence ID" value="TYP00072.1"/>
    <property type="molecule type" value="Genomic_DNA"/>
</dbReference>
<accession>A0A5D3WNB8</accession>